<proteinExistence type="predicted"/>
<reference evidence="1" key="1">
    <citation type="submission" date="2022-11" db="EMBL/GenBank/DDBJ databases">
        <title>Chromosomal genome sequence assembly and mating type (MAT) locus characterization of the leprose asexual lichenized fungus Lepraria neglecta (Nyl.) Erichsen.</title>
        <authorList>
            <person name="Allen J.L."/>
            <person name="Pfeffer B."/>
        </authorList>
    </citation>
    <scope>NUCLEOTIDE SEQUENCE</scope>
    <source>
        <strain evidence="1">Allen 5258</strain>
    </source>
</reference>
<dbReference type="Pfam" id="PF05141">
    <property type="entry name" value="DIT1_PvcA"/>
    <property type="match status" value="1"/>
</dbReference>
<evidence type="ECO:0000313" key="2">
    <source>
        <dbReference type="Proteomes" id="UP001276659"/>
    </source>
</evidence>
<dbReference type="InterPro" id="IPR007817">
    <property type="entry name" value="Isocyanide_synthase_DIT1"/>
</dbReference>
<dbReference type="EMBL" id="JASNWA010000011">
    <property type="protein sequence ID" value="KAK3167234.1"/>
    <property type="molecule type" value="Genomic_DNA"/>
</dbReference>
<dbReference type="PANTHER" id="PTHR37285">
    <property type="entry name" value="SPORE WALL MATURATION PROTEIN DIT1"/>
    <property type="match status" value="1"/>
</dbReference>
<dbReference type="PANTHER" id="PTHR37285:SF5">
    <property type="entry name" value="SPORE WALL MATURATION PROTEIN DIT1"/>
    <property type="match status" value="1"/>
</dbReference>
<accession>A0AAD9YWA3</accession>
<protein>
    <recommendedName>
        <fullName evidence="3">Spore wall maturation protein DIT1</fullName>
    </recommendedName>
</protein>
<name>A0AAD9YWA3_9LECA</name>
<dbReference type="Proteomes" id="UP001276659">
    <property type="component" value="Unassembled WGS sequence"/>
</dbReference>
<sequence>MQLVPQTTNAPVGFALDDGKSSHASHTTMEVMETSNKILDIIFEYALNKFNDSMEQLAARRPKFLSVIDQFVIAGTQVEMCLPAFPFKSANKVYKVFGILPDKAEDLALERLNTMCKRIGDVYPPGAKLTIISDGLVYNDLLGIPDRDTWAYGEALRTMAVQKGFNHIDFSRLKDLVSFPLPEKLEEITYVANATNFRRFLFNKYGKDNLDIDHEIATNPDTRMTYLGYRRFLESDLRYIFPLGEGRSNKSYKRDVKYLAKQMLIRGHAFAGAVKSAFPKHLRLSIHQSTGEHKVSMSLLNTKTGFTTPWHCSVALMADGEWISATMGDFKKDPMLEIVYEDGRPSYFQQRAP</sequence>
<gene>
    <name evidence="1" type="ORF">OEA41_010360</name>
</gene>
<evidence type="ECO:0000313" key="1">
    <source>
        <dbReference type="EMBL" id="KAK3167234.1"/>
    </source>
</evidence>
<evidence type="ECO:0008006" key="3">
    <source>
        <dbReference type="Google" id="ProtNLM"/>
    </source>
</evidence>
<dbReference type="AlphaFoldDB" id="A0AAD9YWA3"/>
<comment type="caution">
    <text evidence="1">The sequence shown here is derived from an EMBL/GenBank/DDBJ whole genome shotgun (WGS) entry which is preliminary data.</text>
</comment>
<organism evidence="1 2">
    <name type="scientific">Lepraria neglecta</name>
    <dbReference type="NCBI Taxonomy" id="209136"/>
    <lineage>
        <taxon>Eukaryota</taxon>
        <taxon>Fungi</taxon>
        <taxon>Dikarya</taxon>
        <taxon>Ascomycota</taxon>
        <taxon>Pezizomycotina</taxon>
        <taxon>Lecanoromycetes</taxon>
        <taxon>OSLEUM clade</taxon>
        <taxon>Lecanoromycetidae</taxon>
        <taxon>Lecanorales</taxon>
        <taxon>Lecanorineae</taxon>
        <taxon>Stereocaulaceae</taxon>
        <taxon>Lepraria</taxon>
    </lineage>
</organism>
<keyword evidence="2" id="KW-1185">Reference proteome</keyword>